<evidence type="ECO:0000313" key="3">
    <source>
        <dbReference type="Proteomes" id="UP001144805"/>
    </source>
</evidence>
<feature type="region of interest" description="Disordered" evidence="1">
    <location>
        <begin position="87"/>
        <end position="113"/>
    </location>
</feature>
<evidence type="ECO:0000313" key="2">
    <source>
        <dbReference type="EMBL" id="MCX5572032.1"/>
    </source>
</evidence>
<feature type="compositionally biased region" description="Polar residues" evidence="1">
    <location>
        <begin position="93"/>
        <end position="108"/>
    </location>
</feature>
<proteinExistence type="predicted"/>
<sequence length="154" mass="16933">MPITTPLERENRQVAIVPEGAIELGVSDGVAEDLDPFDLGDEFPVVDLALVFVEHRDAVVDHQLDDPVRVGAPAYLAFVHETIQGCGKENSSRHNPTTLSRRTTTKNLPPSRFGQAMVWNRPGRLFLIHNKLGDCVASTVAGFSCRSLMRTCHT</sequence>
<accession>A0A9X3E769</accession>
<comment type="caution">
    <text evidence="2">The sequence shown here is derived from an EMBL/GenBank/DDBJ whole genome shotgun (WGS) entry which is preliminary data.</text>
</comment>
<protein>
    <submittedName>
        <fullName evidence="2">Uncharacterized protein</fullName>
    </submittedName>
</protein>
<dbReference type="AlphaFoldDB" id="A0A9X3E769"/>
<reference evidence="2" key="1">
    <citation type="submission" date="2022-11" db="EMBL/GenBank/DDBJ databases">
        <title>Biodiversity and phylogenetic relationships of bacteria.</title>
        <authorList>
            <person name="Machado R.A.R."/>
            <person name="Bhat A."/>
            <person name="Loulou A."/>
            <person name="Kallel S."/>
        </authorList>
    </citation>
    <scope>NUCLEOTIDE SEQUENCE</scope>
    <source>
        <strain evidence="2">K-TC2</strain>
    </source>
</reference>
<keyword evidence="3" id="KW-1185">Reference proteome</keyword>
<dbReference type="Proteomes" id="UP001144805">
    <property type="component" value="Unassembled WGS sequence"/>
</dbReference>
<organism evidence="2 3">
    <name type="scientific">Kaistia nematophila</name>
    <dbReference type="NCBI Taxonomy" id="2994654"/>
    <lineage>
        <taxon>Bacteria</taxon>
        <taxon>Pseudomonadati</taxon>
        <taxon>Pseudomonadota</taxon>
        <taxon>Alphaproteobacteria</taxon>
        <taxon>Hyphomicrobiales</taxon>
        <taxon>Kaistiaceae</taxon>
        <taxon>Kaistia</taxon>
    </lineage>
</organism>
<dbReference type="EMBL" id="JAPKNK010000014">
    <property type="protein sequence ID" value="MCX5572032.1"/>
    <property type="molecule type" value="Genomic_DNA"/>
</dbReference>
<gene>
    <name evidence="2" type="ORF">OSH07_22715</name>
</gene>
<name>A0A9X3E769_9HYPH</name>
<evidence type="ECO:0000256" key="1">
    <source>
        <dbReference type="SAM" id="MobiDB-lite"/>
    </source>
</evidence>